<evidence type="ECO:0000256" key="1">
    <source>
        <dbReference type="ARBA" id="ARBA00010928"/>
    </source>
</evidence>
<organism evidence="5 6">
    <name type="scientific">Liquorilactobacillus sucicola DSM 21376 = JCM 15457</name>
    <dbReference type="NCBI Taxonomy" id="1423806"/>
    <lineage>
        <taxon>Bacteria</taxon>
        <taxon>Bacillati</taxon>
        <taxon>Bacillota</taxon>
        <taxon>Bacilli</taxon>
        <taxon>Lactobacillales</taxon>
        <taxon>Lactobacillaceae</taxon>
        <taxon>Liquorilactobacillus</taxon>
    </lineage>
</organism>
<dbReference type="InterPro" id="IPR036291">
    <property type="entry name" value="NAD(P)-bd_dom_sf"/>
</dbReference>
<dbReference type="PANTHER" id="PTHR22604">
    <property type="entry name" value="OXIDOREDUCTASES"/>
    <property type="match status" value="1"/>
</dbReference>
<dbReference type="PATRIC" id="fig|1423806.3.peg.1063"/>
<evidence type="ECO:0000259" key="3">
    <source>
        <dbReference type="Pfam" id="PF01408"/>
    </source>
</evidence>
<comment type="caution">
    <text evidence="5">The sequence shown here is derived from an EMBL/GenBank/DDBJ whole genome shotgun (WGS) entry which is preliminary data.</text>
</comment>
<dbReference type="Proteomes" id="UP000050961">
    <property type="component" value="Unassembled WGS sequence"/>
</dbReference>
<dbReference type="Gene3D" id="3.40.50.720">
    <property type="entry name" value="NAD(P)-binding Rossmann-like Domain"/>
    <property type="match status" value="1"/>
</dbReference>
<dbReference type="GO" id="GO:0000166">
    <property type="term" value="F:nucleotide binding"/>
    <property type="evidence" value="ECO:0007669"/>
    <property type="project" value="InterPro"/>
</dbReference>
<protein>
    <submittedName>
        <fullName evidence="5">Gfo Idh MocA family oxidoreductase</fullName>
    </submittedName>
</protein>
<proteinExistence type="inferred from homology"/>
<dbReference type="PANTHER" id="PTHR22604:SF105">
    <property type="entry name" value="TRANS-1,2-DIHYDROBENZENE-1,2-DIOL DEHYDROGENASE"/>
    <property type="match status" value="1"/>
</dbReference>
<comment type="similarity">
    <text evidence="1">Belongs to the Gfo/Idh/MocA family.</text>
</comment>
<dbReference type="AlphaFoldDB" id="A0A0R2DQV9"/>
<dbReference type="STRING" id="1423806.FD15_GL001046"/>
<evidence type="ECO:0000259" key="4">
    <source>
        <dbReference type="Pfam" id="PF22725"/>
    </source>
</evidence>
<evidence type="ECO:0000256" key="2">
    <source>
        <dbReference type="ARBA" id="ARBA00023002"/>
    </source>
</evidence>
<feature type="domain" description="Gfo/Idh/MocA-like oxidoreductase N-terminal" evidence="3">
    <location>
        <begin position="15"/>
        <end position="131"/>
    </location>
</feature>
<dbReference type="EMBL" id="AYZF01000011">
    <property type="protein sequence ID" value="KRN06425.1"/>
    <property type="molecule type" value="Genomic_DNA"/>
</dbReference>
<dbReference type="SUPFAM" id="SSF55347">
    <property type="entry name" value="Glyceraldehyde-3-phosphate dehydrogenase-like, C-terminal domain"/>
    <property type="match status" value="1"/>
</dbReference>
<dbReference type="InterPro" id="IPR000683">
    <property type="entry name" value="Gfo/Idh/MocA-like_OxRdtase_N"/>
</dbReference>
<dbReference type="InterPro" id="IPR055170">
    <property type="entry name" value="GFO_IDH_MocA-like_dom"/>
</dbReference>
<gene>
    <name evidence="5" type="ORF">FD15_GL001046</name>
</gene>
<sequence>MVSISNEVRFMADKIRYGIIGATVQASKFVEALNLSANSVVVGIADGRQALSRKFATELDVPHVYASYSQLCQSSEVDIVYITVENKERYDCAKLALKNGKNVLLESPFTRHRVGAGELFQLAAKKKLFIMEAQSALFLPIIKKVKELLEDKTIGEVKFIDVKEKHEIDDKGEWFSEIASGGGALFNGGSNLLGVVQFLLQDSIKEWSGFGYNRVGKADTRCVLALKCGAVLINSLITTDFDVESELVVYGTRGKIKIPNYWEGSAAILENGLGTKRFVLENQENELVYEVDHIASCLASGAVVSPIVTPKLTMQSMTIIQDLYQKWYGDPLN</sequence>
<dbReference type="eggNOG" id="COG0673">
    <property type="taxonomic scope" value="Bacteria"/>
</dbReference>
<keyword evidence="2" id="KW-0560">Oxidoreductase</keyword>
<feature type="domain" description="GFO/IDH/MocA-like oxidoreductase" evidence="4">
    <location>
        <begin position="143"/>
        <end position="256"/>
    </location>
</feature>
<evidence type="ECO:0000313" key="6">
    <source>
        <dbReference type="Proteomes" id="UP000050961"/>
    </source>
</evidence>
<dbReference type="Pfam" id="PF01408">
    <property type="entry name" value="GFO_IDH_MocA"/>
    <property type="match status" value="1"/>
</dbReference>
<dbReference type="Pfam" id="PF22725">
    <property type="entry name" value="GFO_IDH_MocA_C3"/>
    <property type="match status" value="1"/>
</dbReference>
<keyword evidence="6" id="KW-1185">Reference proteome</keyword>
<dbReference type="GO" id="GO:0016491">
    <property type="term" value="F:oxidoreductase activity"/>
    <property type="evidence" value="ECO:0007669"/>
    <property type="project" value="UniProtKB-KW"/>
</dbReference>
<reference evidence="5 6" key="1">
    <citation type="journal article" date="2015" name="Genome Announc.">
        <title>Expanding the biotechnology potential of lactobacilli through comparative genomics of 213 strains and associated genera.</title>
        <authorList>
            <person name="Sun Z."/>
            <person name="Harris H.M."/>
            <person name="McCann A."/>
            <person name="Guo C."/>
            <person name="Argimon S."/>
            <person name="Zhang W."/>
            <person name="Yang X."/>
            <person name="Jeffery I.B."/>
            <person name="Cooney J.C."/>
            <person name="Kagawa T.F."/>
            <person name="Liu W."/>
            <person name="Song Y."/>
            <person name="Salvetti E."/>
            <person name="Wrobel A."/>
            <person name="Rasinkangas P."/>
            <person name="Parkhill J."/>
            <person name="Rea M.C."/>
            <person name="O'Sullivan O."/>
            <person name="Ritari J."/>
            <person name="Douillard F.P."/>
            <person name="Paul Ross R."/>
            <person name="Yang R."/>
            <person name="Briner A.E."/>
            <person name="Felis G.E."/>
            <person name="de Vos W.M."/>
            <person name="Barrangou R."/>
            <person name="Klaenhammer T.R."/>
            <person name="Caufield P.W."/>
            <person name="Cui Y."/>
            <person name="Zhang H."/>
            <person name="O'Toole P.W."/>
        </authorList>
    </citation>
    <scope>NUCLEOTIDE SEQUENCE [LARGE SCALE GENOMIC DNA]</scope>
    <source>
        <strain evidence="5 6">DSM 21376</strain>
    </source>
</reference>
<dbReference type="SUPFAM" id="SSF51735">
    <property type="entry name" value="NAD(P)-binding Rossmann-fold domains"/>
    <property type="match status" value="1"/>
</dbReference>
<name>A0A0R2DQV9_9LACO</name>
<accession>A0A0R2DQV9</accession>
<evidence type="ECO:0000313" key="5">
    <source>
        <dbReference type="EMBL" id="KRN06425.1"/>
    </source>
</evidence>
<dbReference type="Gene3D" id="3.30.360.10">
    <property type="entry name" value="Dihydrodipicolinate Reductase, domain 2"/>
    <property type="match status" value="1"/>
</dbReference>
<dbReference type="InterPro" id="IPR050984">
    <property type="entry name" value="Gfo/Idh/MocA_domain"/>
</dbReference>